<protein>
    <recommendedName>
        <fullName evidence="3">Amidase</fullName>
    </recommendedName>
</protein>
<dbReference type="Proteomes" id="UP000550260">
    <property type="component" value="Unassembled WGS sequence"/>
</dbReference>
<dbReference type="RefSeq" id="WP_183123232.1">
    <property type="nucleotide sequence ID" value="NZ_JACJHR010000006.1"/>
</dbReference>
<accession>A0A8E2B3A4</accession>
<evidence type="ECO:0008006" key="3">
    <source>
        <dbReference type="Google" id="ProtNLM"/>
    </source>
</evidence>
<reference evidence="1 2" key="1">
    <citation type="submission" date="2020-08" db="EMBL/GenBank/DDBJ databases">
        <title>Amycolatopsis echigonensis JCM 21831.</title>
        <authorList>
            <person name="Tedsree N."/>
            <person name="Kuncharoen N."/>
            <person name="Likhitwitayawuid K."/>
            <person name="Tanasupawat S."/>
        </authorList>
    </citation>
    <scope>NUCLEOTIDE SEQUENCE [LARGE SCALE GENOMIC DNA]</scope>
    <source>
        <strain evidence="1 2">JCM 21831</strain>
    </source>
</reference>
<dbReference type="EMBL" id="JACJHR010000006">
    <property type="protein sequence ID" value="MBB2498738.1"/>
    <property type="molecule type" value="Genomic_DNA"/>
</dbReference>
<dbReference type="AlphaFoldDB" id="A0A8E2B3A4"/>
<comment type="caution">
    <text evidence="1">The sequence shown here is derived from an EMBL/GenBank/DDBJ whole genome shotgun (WGS) entry which is preliminary data.</text>
</comment>
<gene>
    <name evidence="1" type="ORF">H5411_06270</name>
</gene>
<evidence type="ECO:0000313" key="2">
    <source>
        <dbReference type="Proteomes" id="UP000550260"/>
    </source>
</evidence>
<name>A0A8E2B3A4_9PSEU</name>
<sequence length="74" mass="7947">MRTLMRGGVTALAPYFRAICGVDQPLSCMATPAAGLPVGLTVQGGRFDDRRALRLAERMAETLSNTEPVDWVPA</sequence>
<dbReference type="SUPFAM" id="SSF75304">
    <property type="entry name" value="Amidase signature (AS) enzymes"/>
    <property type="match status" value="1"/>
</dbReference>
<proteinExistence type="predicted"/>
<dbReference type="InterPro" id="IPR036928">
    <property type="entry name" value="AS_sf"/>
</dbReference>
<evidence type="ECO:0000313" key="1">
    <source>
        <dbReference type="EMBL" id="MBB2498738.1"/>
    </source>
</evidence>
<organism evidence="1 2">
    <name type="scientific">Amycolatopsis echigonensis</name>
    <dbReference type="NCBI Taxonomy" id="2576905"/>
    <lineage>
        <taxon>Bacteria</taxon>
        <taxon>Bacillati</taxon>
        <taxon>Actinomycetota</taxon>
        <taxon>Actinomycetes</taxon>
        <taxon>Pseudonocardiales</taxon>
        <taxon>Pseudonocardiaceae</taxon>
        <taxon>Amycolatopsis</taxon>
    </lineage>
</organism>